<evidence type="ECO:0000256" key="2">
    <source>
        <dbReference type="ARBA" id="ARBA00022723"/>
    </source>
</evidence>
<evidence type="ECO:0000256" key="5">
    <source>
        <dbReference type="SAM" id="Coils"/>
    </source>
</evidence>
<dbReference type="FunFam" id="1.20.58.480:FF:000005">
    <property type="entry name" value="Indoleamine 2,3-dioxygenase family protein"/>
    <property type="match status" value="1"/>
</dbReference>
<evidence type="ECO:0000313" key="6">
    <source>
        <dbReference type="EMBL" id="CAK5265964.1"/>
    </source>
</evidence>
<evidence type="ECO:0000313" key="7">
    <source>
        <dbReference type="Proteomes" id="UP001295794"/>
    </source>
</evidence>
<protein>
    <recommendedName>
        <fullName evidence="8">Indoleamine 2,3-dioxygenase</fullName>
    </recommendedName>
</protein>
<dbReference type="GO" id="GO:0020037">
    <property type="term" value="F:heme binding"/>
    <property type="evidence" value="ECO:0007669"/>
    <property type="project" value="InterPro"/>
</dbReference>
<dbReference type="Pfam" id="PF01231">
    <property type="entry name" value="IDO"/>
    <property type="match status" value="1"/>
</dbReference>
<dbReference type="GO" id="GO:0019441">
    <property type="term" value="P:L-tryptophan catabolic process to kynurenine"/>
    <property type="evidence" value="ECO:0007669"/>
    <property type="project" value="InterPro"/>
</dbReference>
<dbReference type="Proteomes" id="UP001295794">
    <property type="component" value="Unassembled WGS sequence"/>
</dbReference>
<evidence type="ECO:0000256" key="4">
    <source>
        <dbReference type="PIRSR" id="PIRSR600898-1"/>
    </source>
</evidence>
<name>A0AAD2GXM9_9AGAR</name>
<comment type="caution">
    <text evidence="6">The sequence shown here is derived from an EMBL/GenBank/DDBJ whole genome shotgun (WGS) entry which is preliminary data.</text>
</comment>
<dbReference type="PANTHER" id="PTHR28657">
    <property type="entry name" value="INDOLEAMINE 2,3-DIOXYGENASE"/>
    <property type="match status" value="1"/>
</dbReference>
<feature type="binding site" description="proximal binding residue" evidence="4">
    <location>
        <position position="523"/>
    </location>
    <ligand>
        <name>heme b</name>
        <dbReference type="ChEBI" id="CHEBI:60344"/>
    </ligand>
    <ligandPart>
        <name>Fe</name>
        <dbReference type="ChEBI" id="CHEBI:18248"/>
    </ligandPart>
</feature>
<dbReference type="InterPro" id="IPR037217">
    <property type="entry name" value="Trp/Indoleamine_2_3_dOase-like"/>
</dbReference>
<dbReference type="EMBL" id="CAVNYO010000105">
    <property type="protein sequence ID" value="CAK5265964.1"/>
    <property type="molecule type" value="Genomic_DNA"/>
</dbReference>
<comment type="similarity">
    <text evidence="1">Belongs to the indoleamine 2,3-dioxygenase family.</text>
</comment>
<reference evidence="6" key="1">
    <citation type="submission" date="2023-11" db="EMBL/GenBank/DDBJ databases">
        <authorList>
            <person name="De Vega J J."/>
            <person name="De Vega J J."/>
        </authorList>
    </citation>
    <scope>NUCLEOTIDE SEQUENCE</scope>
</reference>
<gene>
    <name evidence="6" type="ORF">MYCIT1_LOCUS7375</name>
</gene>
<dbReference type="SUPFAM" id="SSF140959">
    <property type="entry name" value="Indolic compounds 2,3-dioxygenase-like"/>
    <property type="match status" value="1"/>
</dbReference>
<dbReference type="GO" id="GO:0016702">
    <property type="term" value="F:oxidoreductase activity, acting on single donors with incorporation of molecular oxygen, incorporation of two atoms of oxygen"/>
    <property type="evidence" value="ECO:0007669"/>
    <property type="project" value="UniProtKB-ARBA"/>
</dbReference>
<proteinExistence type="inferred from homology"/>
<keyword evidence="7" id="KW-1185">Reference proteome</keyword>
<sequence>MVIPTFWLKRFSPLFMRLSHPVSSCSCTVSESQTKTRDRSQMSPSVWLVLTAPFIQDPPVCCNQSLTISRVLIFAKQEAKRGRPVELGPPEARPPRAWPEERASIARALPVSQPAYQNKAHRLESRRYIRTHTNIGCAYYITYNTMSSETFTVLNDTRPDDTTLPAFMVSTTRGFLPRAEPVVDLPVEFVALESILARMPIQTLDGSPGLLARGMLGETVLNELPDLTWAVEKYAANLPLQNALYRDYSFLASAYLLEPCHLRFVKDGEYGLGREVLPKNIAIPISRCAEIAGFKPFMEYAGSYALFNYHLVDPTKGLEYSNLRLIRAFERGLDPMSSEAGFVLVHIDMVRNSGPLVAGVMSALDSCAADDRASFVEGLEEVVRAMSVVNKVMDEMWGKSKATEYTSFRTFIFGITSQSMFPNGVIYEGVSAEPFSFRGESGANDSMIPLCDNLLQITMPSTPLTAILKDFRAYRPGNHRQFLEYVHDRSRALNLKHYALAHPESAAAYLRILDQVRDFRWRHWCFTREYILKKTLHPTATGGSPIVTWLPNQLLAVLNEMEAVWDGAGRELDGCEDLMERALVQKETLKKEVDKYVKDRGV</sequence>
<dbReference type="AlphaFoldDB" id="A0AAD2GXM9"/>
<organism evidence="6 7">
    <name type="scientific">Mycena citricolor</name>
    <dbReference type="NCBI Taxonomy" id="2018698"/>
    <lineage>
        <taxon>Eukaryota</taxon>
        <taxon>Fungi</taxon>
        <taxon>Dikarya</taxon>
        <taxon>Basidiomycota</taxon>
        <taxon>Agaricomycotina</taxon>
        <taxon>Agaricomycetes</taxon>
        <taxon>Agaricomycetidae</taxon>
        <taxon>Agaricales</taxon>
        <taxon>Marasmiineae</taxon>
        <taxon>Mycenaceae</taxon>
        <taxon>Mycena</taxon>
    </lineage>
</organism>
<keyword evidence="2 4" id="KW-0479">Metal-binding</keyword>
<evidence type="ECO:0000256" key="3">
    <source>
        <dbReference type="ARBA" id="ARBA00023004"/>
    </source>
</evidence>
<dbReference type="GO" id="GO:0046872">
    <property type="term" value="F:metal ion binding"/>
    <property type="evidence" value="ECO:0007669"/>
    <property type="project" value="UniProtKB-KW"/>
</dbReference>
<keyword evidence="5" id="KW-0175">Coiled coil</keyword>
<dbReference type="Gene3D" id="1.20.58.480">
    <property type="match status" value="1"/>
</dbReference>
<feature type="coiled-coil region" evidence="5">
    <location>
        <begin position="572"/>
        <end position="599"/>
    </location>
</feature>
<accession>A0AAD2GXM9</accession>
<keyword evidence="4" id="KW-0349">Heme</keyword>
<keyword evidence="3 4" id="KW-0408">Iron</keyword>
<evidence type="ECO:0000256" key="1">
    <source>
        <dbReference type="ARBA" id="ARBA00007119"/>
    </source>
</evidence>
<dbReference type="InterPro" id="IPR000898">
    <property type="entry name" value="Indolamine_dOase"/>
</dbReference>
<dbReference type="PANTHER" id="PTHR28657:SF3">
    <property type="entry name" value="INDOLEAMINE 2,3-DIOXYGENASE"/>
    <property type="match status" value="1"/>
</dbReference>
<evidence type="ECO:0008006" key="8">
    <source>
        <dbReference type="Google" id="ProtNLM"/>
    </source>
</evidence>